<dbReference type="PANTHER" id="PTHR30349">
    <property type="entry name" value="PHAGE INTEGRASE-RELATED"/>
    <property type="match status" value="1"/>
</dbReference>
<name>A0A124GFK6_RHILI</name>
<gene>
    <name evidence="8" type="ORF">AU467_32625</name>
</gene>
<reference evidence="8 9" key="1">
    <citation type="submission" date="2015-12" db="EMBL/GenBank/DDBJ databases">
        <title>Draft genome sequence of Mesorhizobium sp. UFLA 01-765, a multitolerant efficient symbiont and plant-growth promoting strain isolated from Zn-mining soil using Leucaena leucocephala as a trap plant.</title>
        <authorList>
            <person name="Rangel W.M."/>
            <person name="Thijs S."/>
            <person name="Longatti S.M."/>
            <person name="Moreira F.M."/>
            <person name="Weyens N."/>
            <person name="Vangronsveld J."/>
            <person name="Van Hamme J.D."/>
            <person name="Bottos E.M."/>
            <person name="Rineau F."/>
        </authorList>
    </citation>
    <scope>NUCLEOTIDE SEQUENCE [LARGE SCALE GENOMIC DNA]</scope>
    <source>
        <strain evidence="8 9">UFLA 01-765</strain>
    </source>
</reference>
<protein>
    <submittedName>
        <fullName evidence="8">Integrase</fullName>
    </submittedName>
</protein>
<evidence type="ECO:0000256" key="2">
    <source>
        <dbReference type="ARBA" id="ARBA00022908"/>
    </source>
</evidence>
<organism evidence="8 9">
    <name type="scientific">Rhizobium loti</name>
    <name type="common">Mesorhizobium loti</name>
    <dbReference type="NCBI Taxonomy" id="381"/>
    <lineage>
        <taxon>Bacteria</taxon>
        <taxon>Pseudomonadati</taxon>
        <taxon>Pseudomonadota</taxon>
        <taxon>Alphaproteobacteria</taxon>
        <taxon>Hyphomicrobiales</taxon>
        <taxon>Phyllobacteriaceae</taxon>
        <taxon>Mesorhizobium</taxon>
    </lineage>
</organism>
<dbReference type="GO" id="GO:0015074">
    <property type="term" value="P:DNA integration"/>
    <property type="evidence" value="ECO:0007669"/>
    <property type="project" value="UniProtKB-KW"/>
</dbReference>
<keyword evidence="3 5" id="KW-0238">DNA-binding</keyword>
<evidence type="ECO:0000313" key="8">
    <source>
        <dbReference type="EMBL" id="KUM23903.1"/>
    </source>
</evidence>
<dbReference type="InterPro" id="IPR050090">
    <property type="entry name" value="Tyrosine_recombinase_XerCD"/>
</dbReference>
<dbReference type="Gene3D" id="1.10.150.130">
    <property type="match status" value="1"/>
</dbReference>
<dbReference type="AlphaFoldDB" id="A0A124GFK6"/>
<evidence type="ECO:0000256" key="4">
    <source>
        <dbReference type="ARBA" id="ARBA00023172"/>
    </source>
</evidence>
<dbReference type="Proteomes" id="UP000053176">
    <property type="component" value="Unassembled WGS sequence"/>
</dbReference>
<dbReference type="Pfam" id="PF02899">
    <property type="entry name" value="Phage_int_SAM_1"/>
    <property type="match status" value="1"/>
</dbReference>
<dbReference type="SUPFAM" id="SSF56349">
    <property type="entry name" value="DNA breaking-rejoining enzymes"/>
    <property type="match status" value="1"/>
</dbReference>
<dbReference type="InterPro" id="IPR002104">
    <property type="entry name" value="Integrase_catalytic"/>
</dbReference>
<dbReference type="SUPFAM" id="SSF47823">
    <property type="entry name" value="lambda integrase-like, N-terminal domain"/>
    <property type="match status" value="1"/>
</dbReference>
<feature type="domain" description="Core-binding (CB)" evidence="7">
    <location>
        <begin position="2"/>
        <end position="95"/>
    </location>
</feature>
<dbReference type="PANTHER" id="PTHR30349:SF81">
    <property type="entry name" value="TYROSINE RECOMBINASE XERC"/>
    <property type="match status" value="1"/>
</dbReference>
<dbReference type="GO" id="GO:0006310">
    <property type="term" value="P:DNA recombination"/>
    <property type="evidence" value="ECO:0007669"/>
    <property type="project" value="UniProtKB-KW"/>
</dbReference>
<proteinExistence type="predicted"/>
<dbReference type="InterPro" id="IPR010998">
    <property type="entry name" value="Integrase_recombinase_N"/>
</dbReference>
<dbReference type="InterPro" id="IPR011010">
    <property type="entry name" value="DNA_brk_join_enz"/>
</dbReference>
<dbReference type="GO" id="GO:0003677">
    <property type="term" value="F:DNA binding"/>
    <property type="evidence" value="ECO:0007669"/>
    <property type="project" value="UniProtKB-UniRule"/>
</dbReference>
<keyword evidence="4" id="KW-0233">DNA recombination</keyword>
<dbReference type="Gene3D" id="1.10.443.10">
    <property type="entry name" value="Intergrase catalytic core"/>
    <property type="match status" value="1"/>
</dbReference>
<dbReference type="Pfam" id="PF00589">
    <property type="entry name" value="Phage_integrase"/>
    <property type="match status" value="1"/>
</dbReference>
<evidence type="ECO:0000313" key="9">
    <source>
        <dbReference type="Proteomes" id="UP000053176"/>
    </source>
</evidence>
<dbReference type="OrthoDB" id="9801717at2"/>
<dbReference type="InterPro" id="IPR044068">
    <property type="entry name" value="CB"/>
</dbReference>
<sequence length="337" mass="37707">MTTLAPHLAAFLREHLPHERRSSPHTCAAYAYSFQLLLCFAAARLRTTPSGIGIEQLDPPLILSFLEHIEEGRGNSARTRNVRLAAIKAFFRFLEHRLPSCLDQARRIRAIPMKKVDEALVGHLSRDEMQALLDAPDPRRVSGIRDRAMLHLAFAAGLRVSELVSLRIDQIDRQTVASIHVMGKGRRERVLPLWKETAAALKAWLAIRPASSDAEFFLNATGHAMTRSGFEYILAKHVAIAARKQPSIADKRVTPHVLRHTCAMHTLQATRDVRKVSLWLGHASLQSTEIYLRADPTEKLEALAAMVPPSLKPGHFRSPDKLLAMLKSVSRSVDYVE</sequence>
<dbReference type="PROSITE" id="PS51900">
    <property type="entry name" value="CB"/>
    <property type="match status" value="1"/>
</dbReference>
<evidence type="ECO:0000256" key="5">
    <source>
        <dbReference type="PROSITE-ProRule" id="PRU01248"/>
    </source>
</evidence>
<keyword evidence="2" id="KW-0229">DNA integration</keyword>
<keyword evidence="1" id="KW-0159">Chromosome partition</keyword>
<comment type="caution">
    <text evidence="8">The sequence shown here is derived from an EMBL/GenBank/DDBJ whole genome shotgun (WGS) entry which is preliminary data.</text>
</comment>
<evidence type="ECO:0000259" key="7">
    <source>
        <dbReference type="PROSITE" id="PS51900"/>
    </source>
</evidence>
<dbReference type="PROSITE" id="PS51898">
    <property type="entry name" value="TYR_RECOMBINASE"/>
    <property type="match status" value="1"/>
</dbReference>
<feature type="domain" description="Tyr recombinase" evidence="6">
    <location>
        <begin position="119"/>
        <end position="304"/>
    </location>
</feature>
<evidence type="ECO:0000256" key="3">
    <source>
        <dbReference type="ARBA" id="ARBA00023125"/>
    </source>
</evidence>
<evidence type="ECO:0000256" key="1">
    <source>
        <dbReference type="ARBA" id="ARBA00022829"/>
    </source>
</evidence>
<dbReference type="GO" id="GO:0007059">
    <property type="term" value="P:chromosome segregation"/>
    <property type="evidence" value="ECO:0007669"/>
    <property type="project" value="UniProtKB-KW"/>
</dbReference>
<accession>A0A124GFK6</accession>
<dbReference type="InterPro" id="IPR004107">
    <property type="entry name" value="Integrase_SAM-like_N"/>
</dbReference>
<dbReference type="InterPro" id="IPR013762">
    <property type="entry name" value="Integrase-like_cat_sf"/>
</dbReference>
<dbReference type="EMBL" id="LPWA01000152">
    <property type="protein sequence ID" value="KUM23903.1"/>
    <property type="molecule type" value="Genomic_DNA"/>
</dbReference>
<evidence type="ECO:0000259" key="6">
    <source>
        <dbReference type="PROSITE" id="PS51898"/>
    </source>
</evidence>